<dbReference type="PANTHER" id="PTHR15720:SF13">
    <property type="entry name" value="PROTEIN GREB1"/>
    <property type="match status" value="1"/>
</dbReference>
<feature type="domain" description="GREB1-like circularly permuted SF2 helicase" evidence="11">
    <location>
        <begin position="498"/>
        <end position="950"/>
    </location>
</feature>
<evidence type="ECO:0000259" key="11">
    <source>
        <dbReference type="Pfam" id="PF20692"/>
    </source>
</evidence>
<feature type="domain" description="GREB1-like circularly permuted SF2 helicase" evidence="11">
    <location>
        <begin position="965"/>
        <end position="1123"/>
    </location>
</feature>
<dbReference type="InterPro" id="IPR028422">
    <property type="entry name" value="GREB1"/>
</dbReference>
<proteinExistence type="inferred from homology"/>
<evidence type="ECO:0000256" key="4">
    <source>
        <dbReference type="ARBA" id="ARBA00022989"/>
    </source>
</evidence>
<protein>
    <submittedName>
        <fullName evidence="12">Growth regulating estrogen receptor binding 1</fullName>
    </submittedName>
</protein>
<feature type="compositionally biased region" description="Low complexity" evidence="6">
    <location>
        <begin position="973"/>
        <end position="989"/>
    </location>
</feature>
<evidence type="ECO:0000256" key="6">
    <source>
        <dbReference type="SAM" id="MobiDB-lite"/>
    </source>
</evidence>
<dbReference type="InterPro" id="IPR046926">
    <property type="entry name" value="GREB1_N"/>
</dbReference>
<evidence type="ECO:0000259" key="7">
    <source>
        <dbReference type="Pfam" id="PF15782"/>
    </source>
</evidence>
<feature type="region of interest" description="Disordered" evidence="6">
    <location>
        <begin position="47"/>
        <end position="72"/>
    </location>
</feature>
<feature type="compositionally biased region" description="Acidic residues" evidence="6">
    <location>
        <begin position="47"/>
        <end position="59"/>
    </location>
</feature>
<evidence type="ECO:0000259" key="8">
    <source>
        <dbReference type="Pfam" id="PF20267"/>
    </source>
</evidence>
<dbReference type="InterPro" id="IPR048659">
    <property type="entry name" value="GREB1-like_2nd"/>
</dbReference>
<dbReference type="Ensembl" id="ENSORLT00020012370.1">
    <property type="protein sequence ID" value="ENSORLP00020022307.1"/>
    <property type="gene ID" value="ENSORLG00020002646.1"/>
</dbReference>
<evidence type="ECO:0000259" key="10">
    <source>
        <dbReference type="Pfam" id="PF20691"/>
    </source>
</evidence>
<feature type="domain" description="GREB1-like second" evidence="9">
    <location>
        <begin position="263"/>
        <end position="478"/>
    </location>
</feature>
<dbReference type="InterPro" id="IPR048657">
    <property type="entry name" value="GREB1-like_cpSF2"/>
</dbReference>
<feature type="region of interest" description="Disordered" evidence="6">
    <location>
        <begin position="913"/>
        <end position="943"/>
    </location>
</feature>
<reference key="1">
    <citation type="journal article" date="2007" name="Nature">
        <title>The medaka draft genome and insights into vertebrate genome evolution.</title>
        <authorList>
            <person name="Kasahara M."/>
            <person name="Naruse K."/>
            <person name="Sasaki S."/>
            <person name="Nakatani Y."/>
            <person name="Qu W."/>
            <person name="Ahsan B."/>
            <person name="Yamada T."/>
            <person name="Nagayasu Y."/>
            <person name="Doi K."/>
            <person name="Kasai Y."/>
            <person name="Jindo T."/>
            <person name="Kobayashi D."/>
            <person name="Shimada A."/>
            <person name="Toyoda A."/>
            <person name="Kuroki Y."/>
            <person name="Fujiyama A."/>
            <person name="Sasaki T."/>
            <person name="Shimizu A."/>
            <person name="Asakawa S."/>
            <person name="Shimizu N."/>
            <person name="Hashimoto S."/>
            <person name="Yang J."/>
            <person name="Lee Y."/>
            <person name="Matsushima K."/>
            <person name="Sugano S."/>
            <person name="Sakaizumi M."/>
            <person name="Narita T."/>
            <person name="Ohishi K."/>
            <person name="Haga S."/>
            <person name="Ohta F."/>
            <person name="Nomoto H."/>
            <person name="Nogata K."/>
            <person name="Morishita T."/>
            <person name="Endo T."/>
            <person name="Shin-I T."/>
            <person name="Takeda H."/>
            <person name="Morishita S."/>
            <person name="Kohara Y."/>
        </authorList>
    </citation>
    <scope>NUCLEOTIDE SEQUENCE [LARGE SCALE GENOMIC DNA]</scope>
    <source>
        <strain>Hd-rR</strain>
    </source>
</reference>
<keyword evidence="5" id="KW-0472">Membrane</keyword>
<keyword evidence="4" id="KW-1133">Transmembrane helix</keyword>
<dbReference type="Pfam" id="PF20688">
    <property type="entry name" value="GREB1_2nd"/>
    <property type="match status" value="1"/>
</dbReference>
<accession>A0A3P9LNW6</accession>
<dbReference type="InterPro" id="IPR049100">
    <property type="entry name" value="TAGT"/>
</dbReference>
<keyword evidence="3" id="KW-0812">Transmembrane</keyword>
<feature type="domain" description="TET-Associated Glycosyltransferase" evidence="10">
    <location>
        <begin position="1275"/>
        <end position="1494"/>
    </location>
</feature>
<dbReference type="InterPro" id="IPR046927">
    <property type="entry name" value="GREB1-like_C"/>
</dbReference>
<evidence type="ECO:0000256" key="2">
    <source>
        <dbReference type="ARBA" id="ARBA00009148"/>
    </source>
</evidence>
<dbReference type="PANTHER" id="PTHR15720">
    <property type="entry name" value="GREB1-RELATED"/>
    <property type="match status" value="1"/>
</dbReference>
<name>A0A3P9LNW6_ORYLA</name>
<reference evidence="12" key="3">
    <citation type="submission" date="2025-08" db="UniProtKB">
        <authorList>
            <consortium name="Ensembl"/>
        </authorList>
    </citation>
    <scope>IDENTIFICATION</scope>
    <source>
        <strain evidence="12">HNI</strain>
    </source>
</reference>
<feature type="region of interest" description="Disordered" evidence="6">
    <location>
        <begin position="210"/>
        <end position="235"/>
    </location>
</feature>
<evidence type="ECO:0000259" key="9">
    <source>
        <dbReference type="Pfam" id="PF20688"/>
    </source>
</evidence>
<dbReference type="Pfam" id="PF15782">
    <property type="entry name" value="GREB1_N"/>
    <property type="match status" value="1"/>
</dbReference>
<reference evidence="12 13" key="2">
    <citation type="submission" date="2017-04" db="EMBL/GenBank/DDBJ databases">
        <title>CpG methylation of centromeres and impact of large insertions on vertebrate speciation.</title>
        <authorList>
            <person name="Ichikawa K."/>
            <person name="Yoshimura J."/>
            <person name="Morishita S."/>
        </authorList>
    </citation>
    <scope>NUCLEOTIDE SEQUENCE</scope>
    <source>
        <strain evidence="12 13">HNI</strain>
    </source>
</reference>
<evidence type="ECO:0000256" key="5">
    <source>
        <dbReference type="ARBA" id="ARBA00023136"/>
    </source>
</evidence>
<evidence type="ECO:0000256" key="3">
    <source>
        <dbReference type="ARBA" id="ARBA00022692"/>
    </source>
</evidence>
<feature type="region of interest" description="Disordered" evidence="6">
    <location>
        <begin position="963"/>
        <end position="999"/>
    </location>
</feature>
<dbReference type="Pfam" id="PF20692">
    <property type="entry name" value="cpSF2-GREB1"/>
    <property type="match status" value="2"/>
</dbReference>
<evidence type="ECO:0000313" key="12">
    <source>
        <dbReference type="Ensembl" id="ENSORLP00020022307.1"/>
    </source>
</evidence>
<dbReference type="Pfam" id="PF20691">
    <property type="entry name" value="TAGT"/>
    <property type="match status" value="1"/>
</dbReference>
<organism evidence="12 13">
    <name type="scientific">Oryzias latipes</name>
    <name type="common">Japanese rice fish</name>
    <name type="synonym">Japanese killifish</name>
    <dbReference type="NCBI Taxonomy" id="8090"/>
    <lineage>
        <taxon>Eukaryota</taxon>
        <taxon>Metazoa</taxon>
        <taxon>Chordata</taxon>
        <taxon>Craniata</taxon>
        <taxon>Vertebrata</taxon>
        <taxon>Euteleostomi</taxon>
        <taxon>Actinopterygii</taxon>
        <taxon>Neopterygii</taxon>
        <taxon>Teleostei</taxon>
        <taxon>Neoteleostei</taxon>
        <taxon>Acanthomorphata</taxon>
        <taxon>Ovalentaria</taxon>
        <taxon>Atherinomorphae</taxon>
        <taxon>Beloniformes</taxon>
        <taxon>Adrianichthyidae</taxon>
        <taxon>Oryziinae</taxon>
        <taxon>Oryzias</taxon>
    </lineage>
</organism>
<reference evidence="12" key="4">
    <citation type="submission" date="2025-09" db="UniProtKB">
        <authorList>
            <consortium name="Ensembl"/>
        </authorList>
    </citation>
    <scope>IDENTIFICATION</scope>
    <source>
        <strain evidence="12">HNI</strain>
    </source>
</reference>
<dbReference type="Proteomes" id="UP000265180">
    <property type="component" value="Chromosome 3"/>
</dbReference>
<evidence type="ECO:0000313" key="13">
    <source>
        <dbReference type="Proteomes" id="UP000265180"/>
    </source>
</evidence>
<comment type="subcellular location">
    <subcellularLocation>
        <location evidence="1">Membrane</location>
        <topology evidence="1">Single-pass membrane protein</topology>
    </subcellularLocation>
</comment>
<evidence type="ECO:0000256" key="1">
    <source>
        <dbReference type="ARBA" id="ARBA00004167"/>
    </source>
</evidence>
<feature type="domain" description="GREB1 N-terminal" evidence="7">
    <location>
        <begin position="49"/>
        <end position="199"/>
    </location>
</feature>
<feature type="domain" description="GREB1-like C-terminal" evidence="8">
    <location>
        <begin position="1511"/>
        <end position="1674"/>
    </location>
</feature>
<dbReference type="GO" id="GO:0016020">
    <property type="term" value="C:membrane"/>
    <property type="evidence" value="ECO:0007669"/>
    <property type="project" value="UniProtKB-SubCell"/>
</dbReference>
<dbReference type="Pfam" id="PF20267">
    <property type="entry name" value="GREB1_C"/>
    <property type="match status" value="1"/>
</dbReference>
<comment type="similarity">
    <text evidence="2">Belongs to the GREB1 family.</text>
</comment>
<sequence>MGNSYAGQLRSARFEEVLHNSIEASLRSNTLVPRPVFSQLYLETEQSFENDDEDDEDGSESNSPPIPYQMKPPPEGCCTADGFCQAGKDLRLSSLASDTLDVPAGFMLVGVKSPSLPDNLLVCAVDHRFLPDERGRNALLGFSGNCMGCGEKGFRYFTEFSNHINLKLSTQPKKQKHLRYHLYRNKQGILVKGAPICWRVNGKRWMWRTTHTNAGPPKKRHKGWSPDLSANSLQESTVKSPPASLSLSTLSVSSVVTNGNKSGHGPLPQLTGNVRDILVSSLLHSCYMSSQTLPRIYQHYGPSPIQPLSTEMQILLTIYYLVQLGPEQVPLVEDLEQIFMKSWRESHLSEIRQFQQPQAPISLQSQQTLTPSQLPWLAQLAASSSGEGVVVLGEDVRSLAQGLDQTFSRLIEGKLQNTNYVVILVTTPGHETQSCVVVTGKHQCRALSESMFSPSEGLKEINLQLSSGVAEELIHFCKSLGSGLCSENMSKYSAEWREVRPIQLAVARKLLSHVCAIADSSTQNLDLGSFDRISFLILVPPSEVTFQQTVFHLRNSGVLQDLVSSDQECMSKLEPEQYVVKMDRKAQARIDNLTQEAHRNPYTLYILVHDHAHWDISFVFLNSGLGLVDLLLNSQQVKDAANILILHVTSFPFALQTQCTRVSPYNEIHWPPAFSNDVDLYHERTRYFGVSELLETTRSGGCLPLLRYDSSFESMSSALEEKFPKLHSAVIRTMVLIQHYCMALVALSGRISSSHNLHKHTSVETMEIVQALLTAAQQCPSHHGHMVLLRIPSLALAEWAHRRLCRVRKQLDLENCFEIILGNPSQTLTIRQHFTNQIKTWLKDQDCDWVPHTYLELEALPCILILSGAEPLGESLPRSLKYCDLRVISCSYLHRTTLEQELGLAAYLVKAESRPPHKPGPGSDVIESDPEPEKLSSTDNEEEEAQIQVLSQAIVQANICPPSQQAPVSHQMPPKSTSSDSSSPRASSPHQNCSWARGVGRPPSVLLPRALYDIITASDSSGLPRCTSFLPHIYVAWASSFRPLLSKMMTCTEQSLYYRQWTVPQSNHMDSSNRTEGRSDNFHPRRLLLSGPPQVGKTGAYLHFLGILSRMLIRLMEVDIYDEEDINNSQYLCYTKQTLIMPFDYIIHDAKYDDISSIYCPGYKPVAERNPLRQEDVYLRRRTSRIKLSKYAAYNTYHHCEQCHQYLGFNPRYQIYESTLHAFTFTHLLLGEDIQLYFIIPKSKEHYFSFSQQGGQLESMRLPLASEQNPDCIKTPIFTPTTGRHEHGLFNLYHAMDGASHLHILVVKEYEMAVYKKYWPNHIMLVLPTIFNGAGIGAAHFLIKELSYHNLELERTRRLEGGSPADVWPFIILADDSCVMWNAVDLDAQSGPVEHAVSLKQVLQHMEACPELAHYSLCGIRKWSSRGLKGSKRWEPFFRGHLYDFLLLNVDRSQNVQYDQNRFTCHDVDFTLRLHSAGLIVCRFNNFSVMKKQITIGGYKTFIIKTKMTDVPTSVGPSQYICAPDSKHLFLATPAQLLLEKYLQHTSQKLFPLSIKNYANPVLSVDCYLNLGPEVTVCFMSSRPHSVNISTTGLLFSGLLLCFADAFVTSGFLKKFTFLKGATLCVISADRSSLRQTVGRLELEEEWRFRLSDEFQTANAKEDRPLFFLTGKHI</sequence>